<evidence type="ECO:0000256" key="8">
    <source>
        <dbReference type="ARBA" id="ARBA00023273"/>
    </source>
</evidence>
<dbReference type="EMBL" id="VZTZ01005725">
    <property type="protein sequence ID" value="NXU34900.1"/>
    <property type="molecule type" value="Genomic_DNA"/>
</dbReference>
<comment type="caution">
    <text evidence="11">The sequence shown here is derived from an EMBL/GenBank/DDBJ whole genome shotgun (WGS) entry which is preliminary data.</text>
</comment>
<proteinExistence type="predicted"/>
<evidence type="ECO:0000256" key="10">
    <source>
        <dbReference type="SAM" id="MobiDB-lite"/>
    </source>
</evidence>
<keyword evidence="12" id="KW-1185">Reference proteome</keyword>
<feature type="coiled-coil region" evidence="9">
    <location>
        <begin position="845"/>
        <end position="879"/>
    </location>
</feature>
<sequence length="1002" mass="117849">MQDGSLRAYPLKDKDLSVDTLKDYWYLNVHDNDYGQIRGICCSHDEGYLITCGGDGNIFTFEISSEEEVPEEPPEEPPKEPPKELKVIIPPPRRGLEKEKATEDIKDPNAYTIEEYKQKTEYKRKMKEAEEKKNKKREELSALRHDFIFLLQKNQELPKHMQLPREEFEMDCRIFEELDRQTLQRIQLVQKELAWEQEKQLVGLQKLQTQFRDSLEFTLTVHAIQSNHQISTYSLLTISEKYARDKKQGDSKWAALQEKWTALKEAEHAEEKIPREKSPVLFEDKAERMKTPEVRKQTTRYIENRRERIRRLVEKYDALKAKIMKRRAEWHELYKSKPRDSYGNSRDSEEIREAQENIGCYRLKTATNYTLTENERMNTDKKMMQLATLEDLIHKTKGDMNKEIVSLRDLKVSIIDEIKSLVKEVKSIQASLDVSEHLPIPPIPHLHPDEVPEDVIAYNSDVLLKFKEEQKAKAQLKDPLEGCPASRAFRHVFFQTPPVKSQAGGESAVDTVEQKAFEMEKAEPTETELEILKREKIKNLYLQETWIKKINTLVINFDAELRLLRHKKLKMDAQMKSADLHCITCCEELLILKKFEVHEDLLEEQICALINEQEDIQSKLKSYVAQMEDSKCEIVMLQEREKALHASFEASLEENNEFADFLTDIFKKDVEYVEEVRRKADEENENKEKDDEKPDLKTDEENHRSEDAAIHDSLFPEGCSEDLFLNTIQLRQQRMAIEKALAEEKKVAADLKKEYNALAKKAKKVETSLDTTNRELEAFQWEKLQRLNDLYVVVPLKLHQVQCLVDGEMPHNFSQTLVFTNQSLQYLQQRIVDVRHEKRTQREIHKKAREQHKQLLQDTKEMEMEIQRLEERCNDLMMEKFGQLVDFEAVQAHSVNIPMEQMKVRIMEKEYEHFVELKEWEERIVLLQHQLTKLTRENTSKVHQLNKFCHEKHQLETELESLTTGQGGEFEGTGSADIKETARLESRLSHKISEVAFLREKI</sequence>
<feature type="region of interest" description="Disordered" evidence="10">
    <location>
        <begin position="678"/>
        <end position="704"/>
    </location>
</feature>
<feature type="compositionally biased region" description="Basic and acidic residues" evidence="10">
    <location>
        <begin position="76"/>
        <end position="86"/>
    </location>
</feature>
<evidence type="ECO:0000313" key="11">
    <source>
        <dbReference type="EMBL" id="NXU34900.1"/>
    </source>
</evidence>
<keyword evidence="6 9" id="KW-0175">Coiled coil</keyword>
<evidence type="ECO:0000256" key="4">
    <source>
        <dbReference type="ARBA" id="ARBA00022574"/>
    </source>
</evidence>
<feature type="non-terminal residue" evidence="11">
    <location>
        <position position="1002"/>
    </location>
</feature>
<evidence type="ECO:0000256" key="9">
    <source>
        <dbReference type="SAM" id="Coils"/>
    </source>
</evidence>
<evidence type="ECO:0000256" key="3">
    <source>
        <dbReference type="ARBA" id="ARBA00022490"/>
    </source>
</evidence>
<feature type="coiled-coil region" evidence="9">
    <location>
        <begin position="119"/>
        <end position="146"/>
    </location>
</feature>
<feature type="region of interest" description="Disordered" evidence="10">
    <location>
        <begin position="65"/>
        <end position="101"/>
    </location>
</feature>
<dbReference type="GO" id="GO:0005856">
    <property type="term" value="C:cytoskeleton"/>
    <property type="evidence" value="ECO:0007669"/>
    <property type="project" value="UniProtKB-SubCell"/>
</dbReference>
<evidence type="ECO:0000256" key="6">
    <source>
        <dbReference type="ARBA" id="ARBA00023054"/>
    </source>
</evidence>
<organism evidence="11 12">
    <name type="scientific">Drymodes brunneopygia</name>
    <dbReference type="NCBI Taxonomy" id="626378"/>
    <lineage>
        <taxon>Eukaryota</taxon>
        <taxon>Metazoa</taxon>
        <taxon>Chordata</taxon>
        <taxon>Craniata</taxon>
        <taxon>Vertebrata</taxon>
        <taxon>Euteleostomi</taxon>
        <taxon>Archelosauria</taxon>
        <taxon>Archosauria</taxon>
        <taxon>Dinosauria</taxon>
        <taxon>Saurischia</taxon>
        <taxon>Theropoda</taxon>
        <taxon>Coelurosauria</taxon>
        <taxon>Aves</taxon>
        <taxon>Neognathae</taxon>
        <taxon>Neoaves</taxon>
        <taxon>Telluraves</taxon>
        <taxon>Australaves</taxon>
        <taxon>Passeriformes</taxon>
        <taxon>Petroicidae</taxon>
        <taxon>Drymodes</taxon>
    </lineage>
</organism>
<accession>A0A7L3K301</accession>
<dbReference type="PANTHER" id="PTHR14885">
    <property type="entry name" value="CILIA- AND FLAGELLA-ASSOCIATED PROTEIN 43-RELATED"/>
    <property type="match status" value="1"/>
</dbReference>
<dbReference type="GO" id="GO:0005929">
    <property type="term" value="C:cilium"/>
    <property type="evidence" value="ECO:0007669"/>
    <property type="project" value="UniProtKB-SubCell"/>
</dbReference>
<keyword evidence="8" id="KW-0966">Cell projection</keyword>
<feature type="non-terminal residue" evidence="11">
    <location>
        <position position="1"/>
    </location>
</feature>
<dbReference type="Proteomes" id="UP000525319">
    <property type="component" value="Unassembled WGS sequence"/>
</dbReference>
<comment type="subcellular location">
    <subcellularLocation>
        <location evidence="1">Cell projection</location>
        <location evidence="1">Cilium</location>
    </subcellularLocation>
    <subcellularLocation>
        <location evidence="2">Cytoplasm</location>
        <location evidence="2">Cytoskeleton</location>
    </subcellularLocation>
</comment>
<dbReference type="PANTHER" id="PTHR14885:SF3">
    <property type="entry name" value="CILIA- AND FLAGELLA-ASSOCIATED PROTEIN 44"/>
    <property type="match status" value="1"/>
</dbReference>
<keyword evidence="3" id="KW-0963">Cytoplasm</keyword>
<name>A0A7L3K301_9PASS</name>
<feature type="coiled-coil region" evidence="9">
    <location>
        <begin position="734"/>
        <end position="775"/>
    </location>
</feature>
<keyword evidence="7" id="KW-0206">Cytoskeleton</keyword>
<evidence type="ECO:0000256" key="7">
    <source>
        <dbReference type="ARBA" id="ARBA00023212"/>
    </source>
</evidence>
<keyword evidence="5" id="KW-0677">Repeat</keyword>
<evidence type="ECO:0000256" key="2">
    <source>
        <dbReference type="ARBA" id="ARBA00004245"/>
    </source>
</evidence>
<evidence type="ECO:0000256" key="5">
    <source>
        <dbReference type="ARBA" id="ARBA00022737"/>
    </source>
</evidence>
<evidence type="ECO:0000256" key="1">
    <source>
        <dbReference type="ARBA" id="ARBA00004138"/>
    </source>
</evidence>
<feature type="coiled-coil region" evidence="9">
    <location>
        <begin position="302"/>
        <end position="329"/>
    </location>
</feature>
<feature type="compositionally biased region" description="Acidic residues" evidence="10">
    <location>
        <begin position="65"/>
        <end position="75"/>
    </location>
</feature>
<gene>
    <name evidence="11" type="primary">Cfap44</name>
    <name evidence="11" type="ORF">DRYBRU_R05361</name>
</gene>
<dbReference type="AlphaFoldDB" id="A0A7L3K301"/>
<protein>
    <submittedName>
        <fullName evidence="11">CFA44 protein</fullName>
    </submittedName>
</protein>
<dbReference type="SUPFAM" id="SSF50969">
    <property type="entry name" value="YVTN repeat-like/Quinoprotein amine dehydrogenase"/>
    <property type="match status" value="1"/>
</dbReference>
<evidence type="ECO:0000313" key="12">
    <source>
        <dbReference type="Proteomes" id="UP000525319"/>
    </source>
</evidence>
<keyword evidence="4" id="KW-0853">WD repeat</keyword>
<dbReference type="OrthoDB" id="1935234at2759"/>
<reference evidence="11 12" key="1">
    <citation type="submission" date="2019-09" db="EMBL/GenBank/DDBJ databases">
        <title>Bird 10,000 Genomes (B10K) Project - Family phase.</title>
        <authorList>
            <person name="Zhang G."/>
        </authorList>
    </citation>
    <scope>NUCLEOTIDE SEQUENCE [LARGE SCALE GENOMIC DNA]</scope>
    <source>
        <strain evidence="11">B10K-DU-030-03</strain>
    </source>
</reference>
<dbReference type="InterPro" id="IPR011044">
    <property type="entry name" value="Quino_amine_DH_bsu"/>
</dbReference>